<accession>A0A068NRL5</accession>
<dbReference type="InterPro" id="IPR011006">
    <property type="entry name" value="CheY-like_superfamily"/>
</dbReference>
<dbReference type="eggNOG" id="COG3437">
    <property type="taxonomic scope" value="Bacteria"/>
</dbReference>
<feature type="domain" description="Response regulatory" evidence="2">
    <location>
        <begin position="11"/>
        <end position="128"/>
    </location>
</feature>
<dbReference type="GO" id="GO:0000160">
    <property type="term" value="P:phosphorelay signal transduction system"/>
    <property type="evidence" value="ECO:0007669"/>
    <property type="project" value="InterPro"/>
</dbReference>
<dbReference type="Pfam" id="PF00072">
    <property type="entry name" value="Response_reg"/>
    <property type="match status" value="1"/>
</dbReference>
<dbReference type="SMART" id="SM00448">
    <property type="entry name" value="REC"/>
    <property type="match status" value="1"/>
</dbReference>
<dbReference type="PROSITE" id="PS51832">
    <property type="entry name" value="HD_GYP"/>
    <property type="match status" value="1"/>
</dbReference>
<dbReference type="Proteomes" id="UP000027982">
    <property type="component" value="Chromosome"/>
</dbReference>
<dbReference type="InterPro" id="IPR037522">
    <property type="entry name" value="HD_GYP_dom"/>
</dbReference>
<evidence type="ECO:0000313" key="4">
    <source>
        <dbReference type="EMBL" id="AIE86007.1"/>
    </source>
</evidence>
<dbReference type="SMART" id="SM00471">
    <property type="entry name" value="HDc"/>
    <property type="match status" value="1"/>
</dbReference>
<dbReference type="STRING" id="661478.OP10G_2639"/>
<evidence type="ECO:0000259" key="3">
    <source>
        <dbReference type="PROSITE" id="PS51832"/>
    </source>
</evidence>
<dbReference type="HOGENOM" id="CLU_000445_92_10_0"/>
<dbReference type="AlphaFoldDB" id="A0A068NRL5"/>
<name>A0A068NRL5_FIMGI</name>
<dbReference type="CDD" id="cd17551">
    <property type="entry name" value="REC_RpfG-like"/>
    <property type="match status" value="1"/>
</dbReference>
<dbReference type="SUPFAM" id="SSF109604">
    <property type="entry name" value="HD-domain/PDEase-like"/>
    <property type="match status" value="1"/>
</dbReference>
<dbReference type="Gene3D" id="3.40.50.2300">
    <property type="match status" value="1"/>
</dbReference>
<dbReference type="InterPro" id="IPR003607">
    <property type="entry name" value="HD/PDEase_dom"/>
</dbReference>
<dbReference type="Gene3D" id="1.10.3210.10">
    <property type="entry name" value="Hypothetical protein af1432"/>
    <property type="match status" value="1"/>
</dbReference>
<sequence>MTTHSTLRQAKILVVDDEISNIRLLELTLHEAGYTNVFGISDPRETVSLFEGIKPDLLLLDLNMPHLDGIAVIRGLKEQLAISAVPILVLTADATSAAKYQALEEGATDFLTKPFDAREVLLRIGNMLRARFYNVLLEQTVQERTKDLELAQLETVQRLAIAAEYRDDQTGMHANRVGIVSGLIAQTMGFTPSEVEVMVQAAALHDVGKIGISDVILRKPGKLTTEEFEVMKEHTKIGARILSGSTSPVLKLAEGIALSHHERWDGTGYWGLKGEEIPLSGRIVSVADVFDAMTHQRPYKEAFPCVVALEEIRSQSGKQFDPRAVEAFLSLSHEHLVNFPTELPGRIQHMPKGQTFFPFS</sequence>
<dbReference type="KEGG" id="fgi:OP10G_2639"/>
<dbReference type="EMBL" id="CP007139">
    <property type="protein sequence ID" value="AIE86007.1"/>
    <property type="molecule type" value="Genomic_DNA"/>
</dbReference>
<organism evidence="4 5">
    <name type="scientific">Fimbriimonas ginsengisoli Gsoil 348</name>
    <dbReference type="NCBI Taxonomy" id="661478"/>
    <lineage>
        <taxon>Bacteria</taxon>
        <taxon>Bacillati</taxon>
        <taxon>Armatimonadota</taxon>
        <taxon>Fimbriimonadia</taxon>
        <taxon>Fimbriimonadales</taxon>
        <taxon>Fimbriimonadaceae</taxon>
        <taxon>Fimbriimonas</taxon>
    </lineage>
</organism>
<proteinExistence type="predicted"/>
<feature type="domain" description="HD-GYP" evidence="3">
    <location>
        <begin position="148"/>
        <end position="344"/>
    </location>
</feature>
<dbReference type="PANTHER" id="PTHR45228">
    <property type="entry name" value="CYCLIC DI-GMP PHOSPHODIESTERASE TM_0186-RELATED"/>
    <property type="match status" value="1"/>
</dbReference>
<dbReference type="GO" id="GO:0016787">
    <property type="term" value="F:hydrolase activity"/>
    <property type="evidence" value="ECO:0007669"/>
    <property type="project" value="UniProtKB-KW"/>
</dbReference>
<feature type="modified residue" description="4-aspartylphosphate" evidence="1">
    <location>
        <position position="61"/>
    </location>
</feature>
<evidence type="ECO:0000256" key="1">
    <source>
        <dbReference type="PROSITE-ProRule" id="PRU00169"/>
    </source>
</evidence>
<dbReference type="PROSITE" id="PS50110">
    <property type="entry name" value="RESPONSE_REGULATORY"/>
    <property type="match status" value="1"/>
</dbReference>
<evidence type="ECO:0000259" key="2">
    <source>
        <dbReference type="PROSITE" id="PS50110"/>
    </source>
</evidence>
<gene>
    <name evidence="4" type="ORF">OP10G_2639</name>
</gene>
<dbReference type="InterPro" id="IPR001789">
    <property type="entry name" value="Sig_transdc_resp-reg_receiver"/>
</dbReference>
<dbReference type="OrthoDB" id="9763857at2"/>
<dbReference type="Pfam" id="PF13487">
    <property type="entry name" value="HD_5"/>
    <property type="match status" value="1"/>
</dbReference>
<keyword evidence="4" id="KW-0378">Hydrolase</keyword>
<dbReference type="SUPFAM" id="SSF52172">
    <property type="entry name" value="CheY-like"/>
    <property type="match status" value="1"/>
</dbReference>
<dbReference type="CDD" id="cd00077">
    <property type="entry name" value="HDc"/>
    <property type="match status" value="1"/>
</dbReference>
<keyword evidence="5" id="KW-1185">Reference proteome</keyword>
<dbReference type="PANTHER" id="PTHR45228:SF1">
    <property type="entry name" value="CYCLIC DI-GMP PHOSPHODIESTERASE TM_0186"/>
    <property type="match status" value="1"/>
</dbReference>
<dbReference type="RefSeq" id="WP_025225447.1">
    <property type="nucleotide sequence ID" value="NZ_CP007139.1"/>
</dbReference>
<keyword evidence="1" id="KW-0597">Phosphoprotein</keyword>
<reference evidence="4 5" key="1">
    <citation type="journal article" date="2014" name="PLoS ONE">
        <title>The first complete genome sequence of the class fimbriimonadia in the phylum armatimonadetes.</title>
        <authorList>
            <person name="Hu Z.Y."/>
            <person name="Wang Y.Z."/>
            <person name="Im W.T."/>
            <person name="Wang S.Y."/>
            <person name="Zhao G.P."/>
            <person name="Zheng H.J."/>
            <person name="Quan Z.X."/>
        </authorList>
    </citation>
    <scope>NUCLEOTIDE SEQUENCE [LARGE SCALE GENOMIC DNA]</scope>
    <source>
        <strain evidence="4">Gsoil 348</strain>
    </source>
</reference>
<evidence type="ECO:0000313" key="5">
    <source>
        <dbReference type="Proteomes" id="UP000027982"/>
    </source>
</evidence>
<dbReference type="InterPro" id="IPR052020">
    <property type="entry name" value="Cyclic_di-GMP/3'3'-cGAMP_PDE"/>
</dbReference>
<protein>
    <submittedName>
        <fullName evidence="4">Response regulator receiver modulated metal dependent phosphohydrolase</fullName>
    </submittedName>
</protein>